<sequence>MEMKMDQSSEIIQLNIGGTQYTTTFRTLCRESDSIFPKILSENTNFDKFESAISRLSDGTIFIDRDGEIFIYILDYLRTGKLILPDNFKETARFREEVLFYQLTDLNKILTPYYNLKYPTKLLNNGVSANALGETGM</sequence>
<dbReference type="Proteomes" id="UP000887580">
    <property type="component" value="Unplaced"/>
</dbReference>
<reference evidence="2" key="1">
    <citation type="submission" date="2022-11" db="UniProtKB">
        <authorList>
            <consortium name="WormBaseParasite"/>
        </authorList>
    </citation>
    <scope>IDENTIFICATION</scope>
</reference>
<name>A0AC35FZ55_9BILA</name>
<evidence type="ECO:0000313" key="2">
    <source>
        <dbReference type="WBParaSite" id="PS1159_v2.g22259.t1"/>
    </source>
</evidence>
<organism evidence="1 2">
    <name type="scientific">Panagrolaimus sp. PS1159</name>
    <dbReference type="NCBI Taxonomy" id="55785"/>
    <lineage>
        <taxon>Eukaryota</taxon>
        <taxon>Metazoa</taxon>
        <taxon>Ecdysozoa</taxon>
        <taxon>Nematoda</taxon>
        <taxon>Chromadorea</taxon>
        <taxon>Rhabditida</taxon>
        <taxon>Tylenchina</taxon>
        <taxon>Panagrolaimomorpha</taxon>
        <taxon>Panagrolaimoidea</taxon>
        <taxon>Panagrolaimidae</taxon>
        <taxon>Panagrolaimus</taxon>
    </lineage>
</organism>
<proteinExistence type="predicted"/>
<evidence type="ECO:0000313" key="1">
    <source>
        <dbReference type="Proteomes" id="UP000887580"/>
    </source>
</evidence>
<protein>
    <submittedName>
        <fullName evidence="2">BTB domain-containing protein</fullName>
    </submittedName>
</protein>
<dbReference type="WBParaSite" id="PS1159_v2.g22259.t1">
    <property type="protein sequence ID" value="PS1159_v2.g22259.t1"/>
    <property type="gene ID" value="PS1159_v2.g22259"/>
</dbReference>
<accession>A0AC35FZ55</accession>